<accession>X1GGK8</accession>
<organism evidence="1">
    <name type="scientific">marine sediment metagenome</name>
    <dbReference type="NCBI Taxonomy" id="412755"/>
    <lineage>
        <taxon>unclassified sequences</taxon>
        <taxon>metagenomes</taxon>
        <taxon>ecological metagenomes</taxon>
    </lineage>
</organism>
<feature type="non-terminal residue" evidence="1">
    <location>
        <position position="107"/>
    </location>
</feature>
<name>X1GGK8_9ZZZZ</name>
<comment type="caution">
    <text evidence="1">The sequence shown here is derived from an EMBL/GenBank/DDBJ whole genome shotgun (WGS) entry which is preliminary data.</text>
</comment>
<dbReference type="EMBL" id="BARU01014319">
    <property type="protein sequence ID" value="GAH32158.1"/>
    <property type="molecule type" value="Genomic_DNA"/>
</dbReference>
<evidence type="ECO:0000313" key="1">
    <source>
        <dbReference type="EMBL" id="GAH32158.1"/>
    </source>
</evidence>
<dbReference type="AlphaFoldDB" id="X1GGK8"/>
<sequence>MRIKERAFFKIKYTDYLKVIKVNNPFKEEVLKLVESQVAEKSIKQLGNAAVVIGTQGTRILKYKQGRSAKITHGLCVAGFEDEDNWTVELYESLYRGLLKHYKKNLS</sequence>
<gene>
    <name evidence="1" type="ORF">S03H2_25338</name>
</gene>
<proteinExistence type="predicted"/>
<reference evidence="1" key="1">
    <citation type="journal article" date="2014" name="Front. Microbiol.">
        <title>High frequency of phylogenetically diverse reductive dehalogenase-homologous genes in deep subseafloor sedimentary metagenomes.</title>
        <authorList>
            <person name="Kawai M."/>
            <person name="Futagami T."/>
            <person name="Toyoda A."/>
            <person name="Takaki Y."/>
            <person name="Nishi S."/>
            <person name="Hori S."/>
            <person name="Arai W."/>
            <person name="Tsubouchi T."/>
            <person name="Morono Y."/>
            <person name="Uchiyama I."/>
            <person name="Ito T."/>
            <person name="Fujiyama A."/>
            <person name="Inagaki F."/>
            <person name="Takami H."/>
        </authorList>
    </citation>
    <scope>NUCLEOTIDE SEQUENCE</scope>
    <source>
        <strain evidence="1">Expedition CK06-06</strain>
    </source>
</reference>
<protein>
    <submittedName>
        <fullName evidence="1">Uncharacterized protein</fullName>
    </submittedName>
</protein>